<dbReference type="RefSeq" id="WP_160128166.1">
    <property type="nucleotide sequence ID" value="NZ_CP019288.1"/>
</dbReference>
<dbReference type="OrthoDB" id="8764943at2"/>
<dbReference type="Pfam" id="PF13715">
    <property type="entry name" value="CarbopepD_reg_2"/>
    <property type="match status" value="1"/>
</dbReference>
<dbReference type="InterPro" id="IPR008969">
    <property type="entry name" value="CarboxyPept-like_regulatory"/>
</dbReference>
<keyword evidence="6" id="KW-1185">Reference proteome</keyword>
<dbReference type="AlphaFoldDB" id="A0A7L4ZHM4"/>
<protein>
    <recommendedName>
        <fullName evidence="4">Outer membrane protein beta-barrel domain-containing protein</fullName>
    </recommendedName>
</protein>
<comment type="subcellular location">
    <subcellularLocation>
        <location evidence="1">Cell outer membrane</location>
    </subcellularLocation>
</comment>
<keyword evidence="2" id="KW-0472">Membrane</keyword>
<dbReference type="Gene3D" id="2.170.130.10">
    <property type="entry name" value="TonB-dependent receptor, plug domain"/>
    <property type="match status" value="1"/>
</dbReference>
<evidence type="ECO:0000313" key="5">
    <source>
        <dbReference type="EMBL" id="QHI35424.1"/>
    </source>
</evidence>
<keyword evidence="3" id="KW-0998">Cell outer membrane</keyword>
<dbReference type="SUPFAM" id="SSF49464">
    <property type="entry name" value="Carboxypeptidase regulatory domain-like"/>
    <property type="match status" value="1"/>
</dbReference>
<evidence type="ECO:0000259" key="4">
    <source>
        <dbReference type="Pfam" id="PF14905"/>
    </source>
</evidence>
<accession>A0A7L4ZHM4</accession>
<dbReference type="Gene3D" id="2.60.40.1120">
    <property type="entry name" value="Carboxypeptidase-like, regulatory domain"/>
    <property type="match status" value="1"/>
</dbReference>
<dbReference type="Pfam" id="PF14905">
    <property type="entry name" value="OMP_b-brl_3"/>
    <property type="match status" value="1"/>
</dbReference>
<dbReference type="GO" id="GO:0009279">
    <property type="term" value="C:cell outer membrane"/>
    <property type="evidence" value="ECO:0007669"/>
    <property type="project" value="UniProtKB-SubCell"/>
</dbReference>
<dbReference type="Proteomes" id="UP000464657">
    <property type="component" value="Chromosome"/>
</dbReference>
<dbReference type="KEGG" id="kan:IMCC3317_07700"/>
<dbReference type="SUPFAM" id="SSF56935">
    <property type="entry name" value="Porins"/>
    <property type="match status" value="1"/>
</dbReference>
<evidence type="ECO:0000256" key="1">
    <source>
        <dbReference type="ARBA" id="ARBA00004442"/>
    </source>
</evidence>
<name>A0A7L4ZHM4_9FLAO</name>
<gene>
    <name evidence="5" type="ORF">IMCC3317_07700</name>
</gene>
<reference evidence="5 6" key="1">
    <citation type="journal article" date="2013" name="Int. J. Syst. Evol. Microbiol.">
        <title>Kordia antarctica sp. nov., isolated from Antarctic seawater.</title>
        <authorList>
            <person name="Baek K."/>
            <person name="Choi A."/>
            <person name="Kang I."/>
            <person name="Lee K."/>
            <person name="Cho J.C."/>
        </authorList>
    </citation>
    <scope>NUCLEOTIDE SEQUENCE [LARGE SCALE GENOMIC DNA]</scope>
    <source>
        <strain evidence="5 6">IMCC3317</strain>
    </source>
</reference>
<evidence type="ECO:0000256" key="3">
    <source>
        <dbReference type="ARBA" id="ARBA00023237"/>
    </source>
</evidence>
<dbReference type="EMBL" id="CP019288">
    <property type="protein sequence ID" value="QHI35424.1"/>
    <property type="molecule type" value="Genomic_DNA"/>
</dbReference>
<dbReference type="InterPro" id="IPR037066">
    <property type="entry name" value="Plug_dom_sf"/>
</dbReference>
<proteinExistence type="predicted"/>
<dbReference type="InterPro" id="IPR041700">
    <property type="entry name" value="OMP_b-brl_3"/>
</dbReference>
<organism evidence="5 6">
    <name type="scientific">Kordia antarctica</name>
    <dbReference type="NCBI Taxonomy" id="1218801"/>
    <lineage>
        <taxon>Bacteria</taxon>
        <taxon>Pseudomonadati</taxon>
        <taxon>Bacteroidota</taxon>
        <taxon>Flavobacteriia</taxon>
        <taxon>Flavobacteriales</taxon>
        <taxon>Flavobacteriaceae</taxon>
        <taxon>Kordia</taxon>
    </lineage>
</organism>
<evidence type="ECO:0000256" key="2">
    <source>
        <dbReference type="ARBA" id="ARBA00023136"/>
    </source>
</evidence>
<feature type="domain" description="Outer membrane protein beta-barrel" evidence="4">
    <location>
        <begin position="359"/>
        <end position="750"/>
    </location>
</feature>
<evidence type="ECO:0000313" key="6">
    <source>
        <dbReference type="Proteomes" id="UP000464657"/>
    </source>
</evidence>
<dbReference type="InterPro" id="IPR036942">
    <property type="entry name" value="Beta-barrel_TonB_sf"/>
</dbReference>
<sequence>MVFKYGVNFLIILLFSINSYAQTTFSIQGSILDQEKKSPIELATISLILKDKIFQKVNSDKDGKFLLIDIEKGNYVLKIQSLGYSDVLIPINQLASNLVLDSILLEEKIERLDEVLIEASSNDKLIERKNGKVIIRVDADIMNKGASMTDIMENIPSVDIDENGTISMRGSTDIRIYIDGKPTQRSLDQLALVNISKIELITSPSAKWNADGSSIINVILKKNRERGLNINTNFSYTIGIFAKYRSSLSANYTIDKFSFNSSISYNKSKNYFEGRTQDFQNDILQITENINRADDLAFTFGVDYFLDDTNQFFVNYKRNISSPEAISSFVVNDTDRNFHETDYDYNNHDLNVGYKKILDGENHFLDIEAYFVWSPNESESESISEDTIGNNTLLYNYNGSGNFAQFNIDYQKEISSKHSFDLGLQSSFQDIDQFLQNTSINNPTFPDFALDYKFSRNIIAGYFNYTGTFNKWSLSAGLRTEYVKRELALNTENYDYDYTQFYPNVFISNTINDVNTISLSYNRRLVRPQHWQLTTIPKYFSPTSYAVRNPELQPSYINALELSHNYQKKGFNLSTSVYYKNMNDRISHIQRPSNANSDIYIFTLENIESDNSYGLEVSSRWKINNWYTITNTVDVNNATIRTIIDSQILERDFTSYYLRSYNRFTWNKHNFQFNFRYKGNAVFPQGKRNPYGKVDFGYSKRIFKGNGNIAIQVYDIFNTYNPEYEIRTDNAYRLGVFEPESRRLRIAISYNFKSNKTKNIERKKRNSIERTDVNGVQF</sequence>
<dbReference type="Gene3D" id="2.40.170.20">
    <property type="entry name" value="TonB-dependent receptor, beta-barrel domain"/>
    <property type="match status" value="1"/>
</dbReference>